<dbReference type="AlphaFoldDB" id="A0A1G2CXZ5"/>
<evidence type="ECO:0000313" key="2">
    <source>
        <dbReference type="Proteomes" id="UP000177122"/>
    </source>
</evidence>
<sequence length="154" mass="17177">MMQKVVHHKGGQNMKAKRKIVTTYICKTCKTAYSSKKACEACEKLPVEAAVAKVGDKVTILEQRECLMSNKHYIARGVISGVSGALPPDTEYELKWLGGRPDRLNTHVRSYGVAYKCPRCGEKREHFVFAPEFVVQKNGSAKKSEKNHATGIKH</sequence>
<comment type="caution">
    <text evidence="1">The sequence shown here is derived from an EMBL/GenBank/DDBJ whole genome shotgun (WGS) entry which is preliminary data.</text>
</comment>
<accession>A0A1G2CXZ5</accession>
<proteinExistence type="predicted"/>
<organism evidence="1 2">
    <name type="scientific">Candidatus Lloydbacteria bacterium RIFCSPHIGHO2_01_FULL_49_22</name>
    <dbReference type="NCBI Taxonomy" id="1798658"/>
    <lineage>
        <taxon>Bacteria</taxon>
        <taxon>Candidatus Lloydiibacteriota</taxon>
    </lineage>
</organism>
<dbReference type="EMBL" id="MHLI01000004">
    <property type="protein sequence ID" value="OGZ06253.1"/>
    <property type="molecule type" value="Genomic_DNA"/>
</dbReference>
<protein>
    <submittedName>
        <fullName evidence="1">Uncharacterized protein</fullName>
    </submittedName>
</protein>
<name>A0A1G2CXZ5_9BACT</name>
<reference evidence="1 2" key="1">
    <citation type="journal article" date="2016" name="Nat. Commun.">
        <title>Thousands of microbial genomes shed light on interconnected biogeochemical processes in an aquifer system.</title>
        <authorList>
            <person name="Anantharaman K."/>
            <person name="Brown C.T."/>
            <person name="Hug L.A."/>
            <person name="Sharon I."/>
            <person name="Castelle C.J."/>
            <person name="Probst A.J."/>
            <person name="Thomas B.C."/>
            <person name="Singh A."/>
            <person name="Wilkins M.J."/>
            <person name="Karaoz U."/>
            <person name="Brodie E.L."/>
            <person name="Williams K.H."/>
            <person name="Hubbard S.S."/>
            <person name="Banfield J.F."/>
        </authorList>
    </citation>
    <scope>NUCLEOTIDE SEQUENCE [LARGE SCALE GENOMIC DNA]</scope>
</reference>
<gene>
    <name evidence="1" type="ORF">A2845_00405</name>
</gene>
<dbReference type="Proteomes" id="UP000177122">
    <property type="component" value="Unassembled WGS sequence"/>
</dbReference>
<evidence type="ECO:0000313" key="1">
    <source>
        <dbReference type="EMBL" id="OGZ06253.1"/>
    </source>
</evidence>